<dbReference type="AlphaFoldDB" id="A0A7Y2RGT3"/>
<name>A0A7Y2RGT3_9GAMM</name>
<dbReference type="EMBL" id="JABERL010000035">
    <property type="protein sequence ID" value="NNH78511.1"/>
    <property type="molecule type" value="Genomic_DNA"/>
</dbReference>
<evidence type="ECO:0000313" key="1">
    <source>
        <dbReference type="EMBL" id="NNH78511.1"/>
    </source>
</evidence>
<gene>
    <name evidence="1" type="ORF">HLH17_12680</name>
</gene>
<proteinExistence type="predicted"/>
<comment type="caution">
    <text evidence="1">The sequence shown here is derived from an EMBL/GenBank/DDBJ whole genome shotgun (WGS) entry which is preliminary data.</text>
</comment>
<reference evidence="1 2" key="1">
    <citation type="submission" date="2020-04" db="EMBL/GenBank/DDBJ databases">
        <title>Acinetobacter Taxon 24.</title>
        <authorList>
            <person name="Nemec A."/>
            <person name="Radolfova-Krizova L."/>
            <person name="Higgins P.G."/>
            <person name="Spanelova P."/>
        </authorList>
    </citation>
    <scope>NUCLEOTIDE SEQUENCE [LARGE SCALE GENOMIC DNA]</scope>
    <source>
        <strain evidence="1 2">ANC 5380</strain>
    </source>
</reference>
<dbReference type="RefSeq" id="WP_171540868.1">
    <property type="nucleotide sequence ID" value="NZ_JABERF010000063.1"/>
</dbReference>
<accession>A0A7Y2LEA2</accession>
<evidence type="ECO:0000313" key="2">
    <source>
        <dbReference type="Proteomes" id="UP000569202"/>
    </source>
</evidence>
<accession>A0A7Y2RGT3</accession>
<organism evidence="1 2">
    <name type="scientific">Acinetobacter terrae</name>
    <dbReference type="NCBI Taxonomy" id="2731247"/>
    <lineage>
        <taxon>Bacteria</taxon>
        <taxon>Pseudomonadati</taxon>
        <taxon>Pseudomonadota</taxon>
        <taxon>Gammaproteobacteria</taxon>
        <taxon>Moraxellales</taxon>
        <taxon>Moraxellaceae</taxon>
        <taxon>Acinetobacter</taxon>
        <taxon>Acinetobacter Taxon 24</taxon>
    </lineage>
</organism>
<sequence>MRFFAFGGRISVDIKKTIENDLNTLASEFLNSLEYKINKKQSSFIQLLKLKHWLIEDKPRKVSFSENFCVPNEYENGLRNLIEKIKNGSEGLYRHQSRGLFNGNAKDSMFYDFGIHHLHLGITIDLKHKKMIEGTKDVAFVYINNEEVFFISLMGHGEWHLQNNLRILHKESPDLIQHRKVIGINGDDLTDEEILRCRKLGVNYLINIDGVAYKSESIFNSNGIIEYLIFSDRLHSTIENIVIEQLDNFQKEFNIIESTRIDMSLIYIDFNSFNNFKFKLNYNDNSIIYHVDISEFKN</sequence>
<protein>
    <submittedName>
        <fullName evidence="1">Uncharacterized protein</fullName>
    </submittedName>
</protein>
<dbReference type="Proteomes" id="UP000569202">
    <property type="component" value="Unassembled WGS sequence"/>
</dbReference>